<evidence type="ECO:0000256" key="1">
    <source>
        <dbReference type="SAM" id="MobiDB-lite"/>
    </source>
</evidence>
<protein>
    <recommendedName>
        <fullName evidence="4">CopG family transcriptional regulator</fullName>
    </recommendedName>
</protein>
<dbReference type="Proteomes" id="UP001221092">
    <property type="component" value="Plasmid p.BC006.2"/>
</dbReference>
<feature type="region of interest" description="Disordered" evidence="1">
    <location>
        <begin position="53"/>
        <end position="88"/>
    </location>
</feature>
<evidence type="ECO:0000313" key="2">
    <source>
        <dbReference type="EMBL" id="WES09670.1"/>
    </source>
</evidence>
<sequence>MVSKIYQLSYDDQLDKDIHEWLKKIPRSRKAETVRHAIRYYIASNGGSSGIHMPNVTGLPISVEEPKSQQETPKKKRPKLSKDGDFSL</sequence>
<proteinExistence type="predicted"/>
<dbReference type="RefSeq" id="WP_276105311.1">
    <property type="nucleotide sequence ID" value="NZ_CP119631.1"/>
</dbReference>
<evidence type="ECO:0008006" key="4">
    <source>
        <dbReference type="Google" id="ProtNLM"/>
    </source>
</evidence>
<dbReference type="AlphaFoldDB" id="A0AAX3QIA6"/>
<organism evidence="2 3">
    <name type="scientific">Bacillus paranthracis</name>
    <dbReference type="NCBI Taxonomy" id="2026186"/>
    <lineage>
        <taxon>Bacteria</taxon>
        <taxon>Bacillati</taxon>
        <taxon>Bacillota</taxon>
        <taxon>Bacilli</taxon>
        <taxon>Bacillales</taxon>
        <taxon>Bacillaceae</taxon>
        <taxon>Bacillus</taxon>
        <taxon>Bacillus cereus group</taxon>
    </lineage>
</organism>
<geneLocation type="plasmid" evidence="2 3">
    <name>p.BC006.2</name>
</geneLocation>
<dbReference type="EMBL" id="CP119631">
    <property type="protein sequence ID" value="WES09670.1"/>
    <property type="molecule type" value="Genomic_DNA"/>
</dbReference>
<reference evidence="2" key="1">
    <citation type="submission" date="2023-03" db="EMBL/GenBank/DDBJ databases">
        <authorList>
            <person name="Liu Z."/>
        </authorList>
    </citation>
    <scope>NUCLEOTIDE SEQUENCE</scope>
    <source>
        <strain evidence="2">Bc006</strain>
        <plasmid evidence="2">p.BC006.2</plasmid>
    </source>
</reference>
<name>A0AAX3QIA6_9BACI</name>
<accession>A0AAX3QIA6</accession>
<evidence type="ECO:0000313" key="3">
    <source>
        <dbReference type="Proteomes" id="UP001221092"/>
    </source>
</evidence>
<keyword evidence="2" id="KW-0614">Plasmid</keyword>
<gene>
    <name evidence="2" type="ORF">P3K65_27885</name>
</gene>